<feature type="domain" description="DDH" evidence="1">
    <location>
        <begin position="45"/>
        <end position="181"/>
    </location>
</feature>
<dbReference type="InterPro" id="IPR051319">
    <property type="entry name" value="Oligoribo/pAp-PDE_c-di-AMP_PDE"/>
</dbReference>
<evidence type="ECO:0000313" key="3">
    <source>
        <dbReference type="Proteomes" id="UP000189670"/>
    </source>
</evidence>
<comment type="caution">
    <text evidence="2">The sequence shown here is derived from an EMBL/GenBank/DDBJ whole genome shotgun (WGS) entry which is preliminary data.</text>
</comment>
<reference evidence="3" key="1">
    <citation type="submission" date="2012-11" db="EMBL/GenBank/DDBJ databases">
        <authorList>
            <person name="Lucero-Rivera Y.E."/>
            <person name="Tovar-Ramirez D."/>
        </authorList>
    </citation>
    <scope>NUCLEOTIDE SEQUENCE [LARGE SCALE GENOMIC DNA]</scope>
    <source>
        <strain evidence="3">Araruama</strain>
    </source>
</reference>
<gene>
    <name evidence="2" type="ORF">OMM_15482</name>
</gene>
<evidence type="ECO:0000259" key="1">
    <source>
        <dbReference type="Pfam" id="PF01368"/>
    </source>
</evidence>
<dbReference type="PANTHER" id="PTHR47618">
    <property type="entry name" value="BIFUNCTIONAL OLIGORIBONUCLEASE AND PAP PHOSPHATASE NRNA"/>
    <property type="match status" value="1"/>
</dbReference>
<dbReference type="InterPro" id="IPR001667">
    <property type="entry name" value="DDH_dom"/>
</dbReference>
<dbReference type="Proteomes" id="UP000189670">
    <property type="component" value="Unassembled WGS sequence"/>
</dbReference>
<name>A0A1V1P9T8_9BACT</name>
<dbReference type="InterPro" id="IPR038763">
    <property type="entry name" value="DHH_sf"/>
</dbReference>
<accession>A0A1V1P9T8</accession>
<protein>
    <submittedName>
        <fullName evidence="2">Phosphoesterase protein</fullName>
    </submittedName>
</protein>
<dbReference type="Gene3D" id="3.90.1640.10">
    <property type="entry name" value="inorganic pyrophosphatase (n-terminal core)"/>
    <property type="match status" value="1"/>
</dbReference>
<dbReference type="EMBL" id="ATBP01000241">
    <property type="protein sequence ID" value="ETR71657.1"/>
    <property type="molecule type" value="Genomic_DNA"/>
</dbReference>
<dbReference type="PANTHER" id="PTHR47618:SF1">
    <property type="entry name" value="BIFUNCTIONAL OLIGORIBONUCLEASE AND PAP PHOSPHATASE NRNA"/>
    <property type="match status" value="1"/>
</dbReference>
<dbReference type="Pfam" id="PF01368">
    <property type="entry name" value="DHH"/>
    <property type="match status" value="1"/>
</dbReference>
<evidence type="ECO:0000313" key="2">
    <source>
        <dbReference type="EMBL" id="ETR71657.1"/>
    </source>
</evidence>
<sequence length="358" mass="41005">MTSLFSHPQLTIWMTEQSARIFIMPTTHVEKLRRIYQIIHTDDHVLILINADPDAIASAMAMKRLLWNRVNSVSISHVNKIVRPDNLAMIRLLAAKLIHFEKVTPSQYNRFILLDSQPNHHPVFSQFRFDIIIDHHPDTKPDALFSHINPEYGANATIMTEYLKAAKIRPATKLATGLFYAIKTDTDNFNRQALTEDVRAFQYLFPLVNIHIIQKLEFSEMRMDFLKYYQIALNTMMIREGKIYVYLGQVSTPDLCVSIADFFTRIHSVTWSIIGGTCNEELTLIVRNDGMQKNAGKAIQKAFGKYGSAGGHKSMARAQIPVINLDSIIDWQDQKKPWIGLSPPLKNMHVKKESKTNI</sequence>
<dbReference type="AlphaFoldDB" id="A0A1V1P9T8"/>
<dbReference type="SUPFAM" id="SSF64182">
    <property type="entry name" value="DHH phosphoesterases"/>
    <property type="match status" value="1"/>
</dbReference>
<organism evidence="2 3">
    <name type="scientific">Candidatus Magnetoglobus multicellularis str. Araruama</name>
    <dbReference type="NCBI Taxonomy" id="890399"/>
    <lineage>
        <taxon>Bacteria</taxon>
        <taxon>Pseudomonadati</taxon>
        <taxon>Thermodesulfobacteriota</taxon>
        <taxon>Desulfobacteria</taxon>
        <taxon>Desulfobacterales</taxon>
        <taxon>Desulfobacteraceae</taxon>
        <taxon>Candidatus Magnetoglobus</taxon>
    </lineage>
</organism>
<proteinExistence type="predicted"/>